<dbReference type="AlphaFoldDB" id="A0A0M8MR13"/>
<comment type="cofactor">
    <cofactor evidence="8">
        <name>Zn(2+)</name>
        <dbReference type="ChEBI" id="CHEBI:29105"/>
    </cofactor>
    <text evidence="8">Binds 1 zinc ion per subunit.</text>
</comment>
<proteinExistence type="inferred from homology"/>
<keyword evidence="6" id="KW-0413">Isomerase</keyword>
<dbReference type="PIRSF" id="PIRSF001480">
    <property type="entry name" value="Mannose-6-phosphate_isomerase"/>
    <property type="match status" value="1"/>
</dbReference>
<feature type="domain" description="Phosphomannose isomerase type I catalytic" evidence="9">
    <location>
        <begin position="3"/>
        <end position="140"/>
    </location>
</feature>
<dbReference type="InterPro" id="IPR014710">
    <property type="entry name" value="RmlC-like_jellyroll"/>
</dbReference>
<protein>
    <recommendedName>
        <fullName evidence="3">mannose-6-phosphate isomerase</fullName>
        <ecNumber evidence="3">5.3.1.8</ecNumber>
    </recommendedName>
</protein>
<sequence length="389" mass="40889">MLARISNTPRDYAWGSTSLIAGLQGRASTERPEAELWLGDHPGSPSRVDDGTGRLLPEWLAAEEPAHPALPYLLKLLAAAEPLSIQAHPSKAQAVRGFARENELGLGLTNDARNYKDDNHKPELIVALSDRFDALAGFRDLAETRALLALLGDGPGIRRLRGHLEAQDAASGIRDALRWLLSGDAGGAVDEIVGAVGQATSERFRLELDVLKRIAEARPGDPGVAVALLMNVVSLRRGEALYVRAGVIHAYLDGLGVELMAASDNVLRGGLTPKRVDVDELLSVLDTTPAAPPLLEPVRAGGVDRFVPDVPDFVLTRVGVEAGPARSLPTRGPVIALAVAGTVSVRGRSAADEVTLAPGQALVATSDETTLIVSGEGEIFLAEPGGPHA</sequence>
<feature type="binding site" evidence="8">
    <location>
        <position position="88"/>
    </location>
    <ligand>
        <name>Zn(2+)</name>
        <dbReference type="ChEBI" id="CHEBI:29105"/>
    </ligand>
</feature>
<evidence type="ECO:0000256" key="1">
    <source>
        <dbReference type="ARBA" id="ARBA00000757"/>
    </source>
</evidence>
<dbReference type="InterPro" id="IPR046457">
    <property type="entry name" value="PMI_typeI_cat"/>
</dbReference>
<evidence type="ECO:0000256" key="5">
    <source>
        <dbReference type="ARBA" id="ARBA00022833"/>
    </source>
</evidence>
<dbReference type="GO" id="GO:0004476">
    <property type="term" value="F:mannose-6-phosphate isomerase activity"/>
    <property type="evidence" value="ECO:0007669"/>
    <property type="project" value="UniProtKB-EC"/>
</dbReference>
<dbReference type="EC" id="5.3.1.8" evidence="3"/>
<name>A0A0M8MR13_9MICO</name>
<dbReference type="KEGG" id="mcw:A8L33_05010"/>
<keyword evidence="4 8" id="KW-0479">Metal-binding</keyword>
<dbReference type="GO" id="GO:0008270">
    <property type="term" value="F:zinc ion binding"/>
    <property type="evidence" value="ECO:0007669"/>
    <property type="project" value="InterPro"/>
</dbReference>
<feature type="active site" evidence="7">
    <location>
        <position position="268"/>
    </location>
</feature>
<dbReference type="Gene3D" id="1.10.441.10">
    <property type="entry name" value="Phosphomannose Isomerase, domain 2"/>
    <property type="match status" value="1"/>
</dbReference>
<dbReference type="InterPro" id="IPR016305">
    <property type="entry name" value="Mannose-6-P_Isomerase"/>
</dbReference>
<dbReference type="EMBL" id="LAVO01000001">
    <property type="protein sequence ID" value="KOS12070.1"/>
    <property type="molecule type" value="Genomic_DNA"/>
</dbReference>
<evidence type="ECO:0000313" key="11">
    <source>
        <dbReference type="Proteomes" id="UP000037737"/>
    </source>
</evidence>
<dbReference type="GO" id="GO:0005829">
    <property type="term" value="C:cytosol"/>
    <property type="evidence" value="ECO:0007669"/>
    <property type="project" value="TreeGrafter"/>
</dbReference>
<feature type="binding site" evidence="8">
    <location>
        <position position="249"/>
    </location>
    <ligand>
        <name>Zn(2+)</name>
        <dbReference type="ChEBI" id="CHEBI:29105"/>
    </ligand>
</feature>
<evidence type="ECO:0000256" key="7">
    <source>
        <dbReference type="PIRSR" id="PIRSR001480-1"/>
    </source>
</evidence>
<dbReference type="Gene3D" id="2.60.120.10">
    <property type="entry name" value="Jelly Rolls"/>
    <property type="match status" value="2"/>
</dbReference>
<feature type="binding site" evidence="8">
    <location>
        <position position="86"/>
    </location>
    <ligand>
        <name>Zn(2+)</name>
        <dbReference type="ChEBI" id="CHEBI:29105"/>
    </ligand>
</feature>
<feature type="binding site" evidence="8">
    <location>
        <position position="123"/>
    </location>
    <ligand>
        <name>Zn(2+)</name>
        <dbReference type="ChEBI" id="CHEBI:29105"/>
    </ligand>
</feature>
<dbReference type="OrthoDB" id="9792649at2"/>
<keyword evidence="5 8" id="KW-0862">Zinc</keyword>
<evidence type="ECO:0000256" key="8">
    <source>
        <dbReference type="PIRSR" id="PIRSR001480-2"/>
    </source>
</evidence>
<reference evidence="10" key="1">
    <citation type="submission" date="2015-04" db="EMBL/GenBank/DDBJ databases">
        <title>Complete genome sequence of Microbacterium chocolatum SIT 101, a bacterium enantioselectively hydrolyzing mesomeric diesters.</title>
        <authorList>
            <person name="Li X."/>
            <person name="Xu Y."/>
        </authorList>
    </citation>
    <scope>NUCLEOTIDE SEQUENCE [LARGE SCALE GENOMIC DNA]</scope>
    <source>
        <strain evidence="10">SIT 101</strain>
    </source>
</reference>
<accession>A0A0M8MR13</accession>
<dbReference type="Pfam" id="PF20511">
    <property type="entry name" value="PMI_typeI_cat"/>
    <property type="match status" value="1"/>
</dbReference>
<evidence type="ECO:0000259" key="9">
    <source>
        <dbReference type="Pfam" id="PF20511"/>
    </source>
</evidence>
<dbReference type="Proteomes" id="UP000037737">
    <property type="component" value="Unassembled WGS sequence"/>
</dbReference>
<evidence type="ECO:0000256" key="3">
    <source>
        <dbReference type="ARBA" id="ARBA00011956"/>
    </source>
</evidence>
<dbReference type="SUPFAM" id="SSF51182">
    <property type="entry name" value="RmlC-like cupins"/>
    <property type="match status" value="1"/>
</dbReference>
<dbReference type="GO" id="GO:0009298">
    <property type="term" value="P:GDP-mannose biosynthetic process"/>
    <property type="evidence" value="ECO:0007669"/>
    <property type="project" value="InterPro"/>
</dbReference>
<dbReference type="PATRIC" id="fig|84292.3.peg.268"/>
<evidence type="ECO:0000313" key="10">
    <source>
        <dbReference type="EMBL" id="KOS12070.1"/>
    </source>
</evidence>
<comment type="similarity">
    <text evidence="2">Belongs to the mannose-6-phosphate isomerase type 1 family.</text>
</comment>
<organism evidence="10 11">
    <name type="scientific">Microbacterium aurantiacum</name>
    <dbReference type="NCBI Taxonomy" id="162393"/>
    <lineage>
        <taxon>Bacteria</taxon>
        <taxon>Bacillati</taxon>
        <taxon>Actinomycetota</taxon>
        <taxon>Actinomycetes</taxon>
        <taxon>Micrococcales</taxon>
        <taxon>Microbacteriaceae</taxon>
        <taxon>Microbacterium</taxon>
    </lineage>
</organism>
<dbReference type="PANTHER" id="PTHR10309:SF0">
    <property type="entry name" value="MANNOSE-6-PHOSPHATE ISOMERASE"/>
    <property type="match status" value="1"/>
</dbReference>
<dbReference type="InterPro" id="IPR018050">
    <property type="entry name" value="Pmannose_isomerase-type1_CS"/>
</dbReference>
<evidence type="ECO:0000256" key="4">
    <source>
        <dbReference type="ARBA" id="ARBA00022723"/>
    </source>
</evidence>
<dbReference type="GO" id="GO:0005975">
    <property type="term" value="P:carbohydrate metabolic process"/>
    <property type="evidence" value="ECO:0007669"/>
    <property type="project" value="InterPro"/>
</dbReference>
<keyword evidence="11" id="KW-1185">Reference proteome</keyword>
<evidence type="ECO:0000256" key="6">
    <source>
        <dbReference type="ARBA" id="ARBA00023235"/>
    </source>
</evidence>
<comment type="catalytic activity">
    <reaction evidence="1">
        <text>D-mannose 6-phosphate = D-fructose 6-phosphate</text>
        <dbReference type="Rhea" id="RHEA:12356"/>
        <dbReference type="ChEBI" id="CHEBI:58735"/>
        <dbReference type="ChEBI" id="CHEBI:61527"/>
        <dbReference type="EC" id="5.3.1.8"/>
    </reaction>
</comment>
<dbReference type="PANTHER" id="PTHR10309">
    <property type="entry name" value="MANNOSE-6-PHOSPHATE ISOMERASE"/>
    <property type="match status" value="1"/>
</dbReference>
<dbReference type="CDD" id="cd07011">
    <property type="entry name" value="cupin_PMI_type_I_N"/>
    <property type="match status" value="1"/>
</dbReference>
<dbReference type="PROSITE" id="PS00965">
    <property type="entry name" value="PMI_I_1"/>
    <property type="match status" value="1"/>
</dbReference>
<dbReference type="InterPro" id="IPR001250">
    <property type="entry name" value="Man6P_Isoase-1"/>
</dbReference>
<dbReference type="InterPro" id="IPR011051">
    <property type="entry name" value="RmlC_Cupin_sf"/>
</dbReference>
<evidence type="ECO:0000256" key="2">
    <source>
        <dbReference type="ARBA" id="ARBA00010772"/>
    </source>
</evidence>
<dbReference type="NCBIfam" id="TIGR00218">
    <property type="entry name" value="manA"/>
    <property type="match status" value="1"/>
</dbReference>
<dbReference type="PRINTS" id="PR00714">
    <property type="entry name" value="MAN6PISMRASE"/>
</dbReference>
<gene>
    <name evidence="10" type="ORF">XI38_01275</name>
</gene>
<comment type="caution">
    <text evidence="10">The sequence shown here is derived from an EMBL/GenBank/DDBJ whole genome shotgun (WGS) entry which is preliminary data.</text>
</comment>